<evidence type="ECO:0000313" key="3">
    <source>
        <dbReference type="Proteomes" id="UP000034119"/>
    </source>
</evidence>
<dbReference type="EMBL" id="LCPW01000022">
    <property type="protein sequence ID" value="KKW05380.1"/>
    <property type="molecule type" value="Genomic_DNA"/>
</dbReference>
<dbReference type="Gene3D" id="2.30.110.10">
    <property type="entry name" value="Electron Transport, Fmn-binding Protein, Chain A"/>
    <property type="match status" value="1"/>
</dbReference>
<dbReference type="Pfam" id="PF01243">
    <property type="entry name" value="PNPOx_N"/>
    <property type="match status" value="1"/>
</dbReference>
<organism evidence="2 3">
    <name type="scientific">candidate division CPR1 bacterium GW2011_GWC1_49_13</name>
    <dbReference type="NCBI Taxonomy" id="1618342"/>
    <lineage>
        <taxon>Bacteria</taxon>
        <taxon>candidate division CPR1</taxon>
    </lineage>
</organism>
<reference evidence="2 3" key="1">
    <citation type="journal article" date="2015" name="Nature">
        <title>rRNA introns, odd ribosomes, and small enigmatic genomes across a large radiation of phyla.</title>
        <authorList>
            <person name="Brown C.T."/>
            <person name="Hug L.A."/>
            <person name="Thomas B.C."/>
            <person name="Sharon I."/>
            <person name="Castelle C.J."/>
            <person name="Singh A."/>
            <person name="Wilkins M.J."/>
            <person name="Williams K.H."/>
            <person name="Banfield J.F."/>
        </authorList>
    </citation>
    <scope>NUCLEOTIDE SEQUENCE [LARGE SCALE GENOMIC DNA]</scope>
</reference>
<sequence length="114" mass="13955">MATASNKGEPHVKPIWFIHHNDRIWFETHLPTRSFRNIKENNKVMLCFGGRETYLVWGKVKWYKEEDSPIPFRKMLWDKYGPDMDDSYIHHKTRIFELEVEKEVSWHYADQNWD</sequence>
<dbReference type="STRING" id="1618342.UY40_C0022G0020"/>
<evidence type="ECO:0000259" key="1">
    <source>
        <dbReference type="Pfam" id="PF01243"/>
    </source>
</evidence>
<accession>A0A0G1VGF2</accession>
<feature type="domain" description="Pyridoxamine 5'-phosphate oxidase N-terminal" evidence="1">
    <location>
        <begin position="1"/>
        <end position="104"/>
    </location>
</feature>
<dbReference type="InterPro" id="IPR012349">
    <property type="entry name" value="Split_barrel_FMN-bd"/>
</dbReference>
<protein>
    <submittedName>
        <fullName evidence="2">Protein containing Pyridoxamine 5'-phosphate oxidase-related, FMN-binding core-like protein</fullName>
    </submittedName>
</protein>
<dbReference type="SUPFAM" id="SSF50475">
    <property type="entry name" value="FMN-binding split barrel"/>
    <property type="match status" value="1"/>
</dbReference>
<dbReference type="InterPro" id="IPR011576">
    <property type="entry name" value="Pyridox_Oxase_N"/>
</dbReference>
<dbReference type="Proteomes" id="UP000034119">
    <property type="component" value="Unassembled WGS sequence"/>
</dbReference>
<proteinExistence type="predicted"/>
<dbReference type="AlphaFoldDB" id="A0A0G1VGF2"/>
<evidence type="ECO:0000313" key="2">
    <source>
        <dbReference type="EMBL" id="KKW05380.1"/>
    </source>
</evidence>
<gene>
    <name evidence="2" type="ORF">UY40_C0022G0020</name>
</gene>
<comment type="caution">
    <text evidence="2">The sequence shown here is derived from an EMBL/GenBank/DDBJ whole genome shotgun (WGS) entry which is preliminary data.</text>
</comment>
<name>A0A0G1VGF2_9BACT</name>